<comment type="subcellular location">
    <subcellularLocation>
        <location evidence="2 13">Cell membrane</location>
        <topology evidence="2 13">Multi-pass membrane protein</topology>
    </subcellularLocation>
</comment>
<dbReference type="HOGENOM" id="CLU_058605_0_2_5"/>
<dbReference type="InterPro" id="IPR011541">
    <property type="entry name" value="Ni/Co_transpt_high_affinity"/>
</dbReference>
<evidence type="ECO:0000256" key="7">
    <source>
        <dbReference type="ARBA" id="ARBA00022692"/>
    </source>
</evidence>
<keyword evidence="6" id="KW-0533">Nickel</keyword>
<feature type="chain" id="PRO_5003735136" description="Nickel/cobalt efflux system" evidence="14">
    <location>
        <begin position="27"/>
        <end position="358"/>
    </location>
</feature>
<dbReference type="GO" id="GO:0032025">
    <property type="term" value="P:response to cobalt ion"/>
    <property type="evidence" value="ECO:0007669"/>
    <property type="project" value="TreeGrafter"/>
</dbReference>
<evidence type="ECO:0000313" key="16">
    <source>
        <dbReference type="Proteomes" id="UP000005732"/>
    </source>
</evidence>
<keyword evidence="8 13" id="KW-1133">Transmembrane helix</keyword>
<dbReference type="GO" id="GO:0010045">
    <property type="term" value="P:response to nickel cation"/>
    <property type="evidence" value="ECO:0007669"/>
    <property type="project" value="TreeGrafter"/>
</dbReference>
<feature type="transmembrane region" description="Helical" evidence="13">
    <location>
        <begin position="258"/>
        <end position="279"/>
    </location>
</feature>
<dbReference type="OrthoDB" id="9812956at2"/>
<dbReference type="InterPro" id="IPR051224">
    <property type="entry name" value="NiCoT_RcnA"/>
</dbReference>
<gene>
    <name evidence="15" type="ORF">Rleg4DRAFT_3017</name>
</gene>
<keyword evidence="12" id="KW-0170">Cobalt</keyword>
<dbReference type="GO" id="GO:0015099">
    <property type="term" value="F:nickel cation transmembrane transporter activity"/>
    <property type="evidence" value="ECO:0007669"/>
    <property type="project" value="UniProtKB-UniRule"/>
</dbReference>
<keyword evidence="9" id="KW-0406">Ion transport</keyword>
<feature type="transmembrane region" description="Helical" evidence="13">
    <location>
        <begin position="78"/>
        <end position="97"/>
    </location>
</feature>
<dbReference type="Proteomes" id="UP000005732">
    <property type="component" value="Unassembled WGS sequence"/>
</dbReference>
<proteinExistence type="inferred from homology"/>
<name>J0KUJ5_RHILT</name>
<evidence type="ECO:0000256" key="6">
    <source>
        <dbReference type="ARBA" id="ARBA00022596"/>
    </source>
</evidence>
<reference evidence="15 16" key="1">
    <citation type="submission" date="2012-02" db="EMBL/GenBank/DDBJ databases">
        <title>Improved High-Quality Draft Sequence of Rhizobium leguminosarum bv. trifolii WSM2297.</title>
        <authorList>
            <consortium name="US DOE Joint Genome Institute"/>
            <person name="Lucas S."/>
            <person name="Han J."/>
            <person name="Lapidus A."/>
            <person name="Cheng J.-F."/>
            <person name="Goodwin L."/>
            <person name="Pitluck S."/>
            <person name="Peters L."/>
            <person name="Ovchinnikova G."/>
            <person name="Zhang X."/>
            <person name="Detter J.C."/>
            <person name="Han C."/>
            <person name="Tapia R."/>
            <person name="Land M."/>
            <person name="Hauser L."/>
            <person name="Kyrpides N."/>
            <person name="Ivanova N."/>
            <person name="Pagani I."/>
            <person name="Brau L."/>
            <person name="Yates R."/>
            <person name="O'Hara G."/>
            <person name="Rui T."/>
            <person name="Howieson J."/>
            <person name="Reeve W."/>
            <person name="Woyke T."/>
        </authorList>
    </citation>
    <scope>NUCLEOTIDE SEQUENCE [LARGE SCALE GENOMIC DNA]</scope>
    <source>
        <strain evidence="15 16">WSM2297</strain>
    </source>
</reference>
<evidence type="ECO:0000256" key="14">
    <source>
        <dbReference type="SAM" id="SignalP"/>
    </source>
</evidence>
<feature type="transmembrane region" description="Helical" evidence="13">
    <location>
        <begin position="118"/>
        <end position="143"/>
    </location>
</feature>
<evidence type="ECO:0000256" key="12">
    <source>
        <dbReference type="ARBA" id="ARBA00023285"/>
    </source>
</evidence>
<dbReference type="Pfam" id="PF03824">
    <property type="entry name" value="NicO"/>
    <property type="match status" value="1"/>
</dbReference>
<evidence type="ECO:0000256" key="13">
    <source>
        <dbReference type="RuleBase" id="RU362101"/>
    </source>
</evidence>
<evidence type="ECO:0000256" key="3">
    <source>
        <dbReference type="ARBA" id="ARBA00022426"/>
    </source>
</evidence>
<evidence type="ECO:0000256" key="10">
    <source>
        <dbReference type="ARBA" id="ARBA00023112"/>
    </source>
</evidence>
<comment type="function">
    <text evidence="1">Efflux system for nickel and cobalt.</text>
</comment>
<evidence type="ECO:0000256" key="4">
    <source>
        <dbReference type="ARBA" id="ARBA00022448"/>
    </source>
</evidence>
<dbReference type="GO" id="GO:0005886">
    <property type="term" value="C:plasma membrane"/>
    <property type="evidence" value="ECO:0007669"/>
    <property type="project" value="UniProtKB-SubCell"/>
</dbReference>
<keyword evidence="10" id="KW-0921">Nickel transport</keyword>
<dbReference type="PANTHER" id="PTHR40659:SF1">
    <property type="entry name" value="NICKEL_COBALT EFFLUX SYSTEM RCNA"/>
    <property type="match status" value="1"/>
</dbReference>
<evidence type="ECO:0000256" key="5">
    <source>
        <dbReference type="ARBA" id="ARBA00022475"/>
    </source>
</evidence>
<feature type="transmembrane region" description="Helical" evidence="13">
    <location>
        <begin position="155"/>
        <end position="174"/>
    </location>
</feature>
<accession>J0KUJ5</accession>
<feature type="signal peptide" evidence="14">
    <location>
        <begin position="1"/>
        <end position="26"/>
    </location>
</feature>
<protein>
    <recommendedName>
        <fullName evidence="13">Nickel/cobalt efflux system</fullName>
    </recommendedName>
</protein>
<dbReference type="GO" id="GO:0006824">
    <property type="term" value="P:cobalt ion transport"/>
    <property type="evidence" value="ECO:0007669"/>
    <property type="project" value="UniProtKB-KW"/>
</dbReference>
<keyword evidence="14" id="KW-0732">Signal</keyword>
<evidence type="ECO:0000256" key="11">
    <source>
        <dbReference type="ARBA" id="ARBA00023136"/>
    </source>
</evidence>
<organism evidence="15 16">
    <name type="scientific">Rhizobium leguminosarum bv. trifolii WSM2297</name>
    <dbReference type="NCBI Taxonomy" id="754762"/>
    <lineage>
        <taxon>Bacteria</taxon>
        <taxon>Pseudomonadati</taxon>
        <taxon>Pseudomonadota</taxon>
        <taxon>Alphaproteobacteria</taxon>
        <taxon>Hyphomicrobiales</taxon>
        <taxon>Rhizobiaceae</taxon>
        <taxon>Rhizobium/Agrobacterium group</taxon>
        <taxon>Rhizobium</taxon>
    </lineage>
</organism>
<keyword evidence="4 13" id="KW-0813">Transport</keyword>
<dbReference type="AlphaFoldDB" id="J0KUJ5"/>
<feature type="transmembrane region" description="Helical" evidence="13">
    <location>
        <begin position="285"/>
        <end position="314"/>
    </location>
</feature>
<evidence type="ECO:0000256" key="2">
    <source>
        <dbReference type="ARBA" id="ARBA00004651"/>
    </source>
</evidence>
<feature type="transmembrane region" description="Helical" evidence="13">
    <location>
        <begin position="335"/>
        <end position="356"/>
    </location>
</feature>
<keyword evidence="11 13" id="KW-0472">Membrane</keyword>
<dbReference type="RefSeq" id="WP_003582373.1">
    <property type="nucleotide sequence ID" value="NZ_JH719395.1"/>
</dbReference>
<dbReference type="EMBL" id="JH719395">
    <property type="protein sequence ID" value="EJC81339.1"/>
    <property type="molecule type" value="Genomic_DNA"/>
</dbReference>
<evidence type="ECO:0000256" key="9">
    <source>
        <dbReference type="ARBA" id="ARBA00023065"/>
    </source>
</evidence>
<dbReference type="GO" id="GO:0046583">
    <property type="term" value="F:monoatomic cation efflux transmembrane transporter activity"/>
    <property type="evidence" value="ECO:0007669"/>
    <property type="project" value="TreeGrafter"/>
</dbReference>
<keyword evidence="5" id="KW-1003">Cell membrane</keyword>
<keyword evidence="3" id="KW-0171">Cobalt transport</keyword>
<sequence>MLTKRRPFILAASVLALLAAASLAHAQSPLGIGTAEPSFQPTGGPLAPLLLYVNYEQQAFYRALTGALKAMRQDPWQLASLIGLSFAYGVFHAAGPGHGKAVISSYMIANEIELKRGVVISFISAFIQGVVAVALVGGAWLVLRGTGITLTAATHAMEIASFVMVILFGGWLLFRKLRSMVGNMPRRRLMATPAGPVSMMLDWKDNAAERQAYAFNGKAQAVEAGHTFVPGMACETCGNAHVPDPALLGGDRFSTREAWSAIVAVGLRPCSGALLVMTFSLLNGLYLGGVLSVAAMSLGTAITVSLLATLAVTAKSAAVRLSGRGSTASVWIGNTIEILGAVLVILMGALLLGASLQG</sequence>
<evidence type="ECO:0000256" key="8">
    <source>
        <dbReference type="ARBA" id="ARBA00022989"/>
    </source>
</evidence>
<evidence type="ECO:0000256" key="1">
    <source>
        <dbReference type="ARBA" id="ARBA00002510"/>
    </source>
</evidence>
<comment type="similarity">
    <text evidence="13">Belongs to the NiCoT transporter (TC 2.A.52) family.</text>
</comment>
<evidence type="ECO:0000313" key="15">
    <source>
        <dbReference type="EMBL" id="EJC81339.1"/>
    </source>
</evidence>
<dbReference type="PANTHER" id="PTHR40659">
    <property type="entry name" value="NICKEL/COBALT EFFLUX SYSTEM RCNA"/>
    <property type="match status" value="1"/>
</dbReference>
<keyword evidence="7 13" id="KW-0812">Transmembrane</keyword>